<evidence type="ECO:0000313" key="1">
    <source>
        <dbReference type="EMBL" id="CAB4869266.1"/>
    </source>
</evidence>
<dbReference type="AlphaFoldDB" id="A0A6J7DFD7"/>
<accession>A0A6J7DFD7</accession>
<protein>
    <submittedName>
        <fullName evidence="1">Unannotated protein</fullName>
    </submittedName>
</protein>
<reference evidence="1" key="1">
    <citation type="submission" date="2020-05" db="EMBL/GenBank/DDBJ databases">
        <authorList>
            <person name="Chiriac C."/>
            <person name="Salcher M."/>
            <person name="Ghai R."/>
            <person name="Kavagutti S V."/>
        </authorList>
    </citation>
    <scope>NUCLEOTIDE SEQUENCE</scope>
</reference>
<name>A0A6J7DFD7_9ZZZZ</name>
<sequence>MRSPCSKRDDCLIISPVTARSTDLSELTFLVSLLVPNFPLPIFASDKLTSHRSEPCSIFTSETSRPRKISRSAAT</sequence>
<dbReference type="EMBL" id="CAFBLG010000086">
    <property type="protein sequence ID" value="CAB4869266.1"/>
    <property type="molecule type" value="Genomic_DNA"/>
</dbReference>
<gene>
    <name evidence="1" type="ORF">UFOPK3295_00829</name>
</gene>
<organism evidence="1">
    <name type="scientific">freshwater metagenome</name>
    <dbReference type="NCBI Taxonomy" id="449393"/>
    <lineage>
        <taxon>unclassified sequences</taxon>
        <taxon>metagenomes</taxon>
        <taxon>ecological metagenomes</taxon>
    </lineage>
</organism>
<proteinExistence type="predicted"/>